<dbReference type="EMBL" id="LAZR01000867">
    <property type="protein sequence ID" value="KKN55899.1"/>
    <property type="molecule type" value="Genomic_DNA"/>
</dbReference>
<reference evidence="1" key="1">
    <citation type="journal article" date="2015" name="Nature">
        <title>Complex archaea that bridge the gap between prokaryotes and eukaryotes.</title>
        <authorList>
            <person name="Spang A."/>
            <person name="Saw J.H."/>
            <person name="Jorgensen S.L."/>
            <person name="Zaremba-Niedzwiedzka K."/>
            <person name="Martijn J."/>
            <person name="Lind A.E."/>
            <person name="van Eijk R."/>
            <person name="Schleper C."/>
            <person name="Guy L."/>
            <person name="Ettema T.J."/>
        </authorList>
    </citation>
    <scope>NUCLEOTIDE SEQUENCE</scope>
</reference>
<dbReference type="AlphaFoldDB" id="A0A0F9RME1"/>
<sequence>MSSNKTLQVPKVIPNDWVRLRIIIDKLKHLRLGGGSTPEFAGIKLTGLTDDSLIYPSGGGTLTSLGVAANGQLPIGSTGATPVLATITGTTDHISVTNGAGSIALDLDTNTQTLLGSFNGMMLEKLDFTISEAGGTVTGSLEQDSGGDLTQRFSDGYTTLDCTPALTIDLTAYVGTNAVPKVVYVYILQSAKTVMAASNSDWPATEHIRIANLLLKSAATTGTDGGALVNRNWNDFAFDGVSQGHITHIENRIRQEPTQWDSGVALTLKNSAGAALNTGNSSTAVEIVTTAGTAYQLHKHTFPAFDMYTTATDDAHIVNQPTDEGGAYETTADLVTDVTHYVDGTAAGVAIGINKYFNLVIWGIQNRMGEASHVMINLPTGQYNTSADATSDIDGTSIYDIPALSKGVGFLIARLTFRLIAGSQWTYIAQEDLRGQVPPVSAGVGVTTTDHALLANLDFASAGHTGFQAQGDVLDDLNTLGQVGANSEFLVGTGAGTLAWESGTTARTSIGLGTGDSPQFAGLTILTTGEINFRDTDISIGSTLFDGILDISADIEVDFFYDNADVGDAVDGQSVYIYRRAAVGDDYIRLYVDSDRKGSINFNGVDLLQLSTTAVTVNGAIELGHASDTTLARATAGNVNIEGKLVYRADGTDVPIADGGSGQSTAQLAINALSAVSGATNEHVLTKDTGTGNAIFKAAAGGGSDVKVGVDVGATAGFLGAASGDGVLRTGSKLSYTDGGNFVTIDTVLGTRFSAYQVVADAQSITRITYTKILFPTEDWDIGGEFASSRFTPTVAGYYRASMGVTMLGMADGDYIEAGLYRNTIFADGIARNIVILGGSGAAAINAIRVFYLNGSTDYLECYVYHDSATSKSTQGHDTAYPTFFDAERVG</sequence>
<organism evidence="1">
    <name type="scientific">marine sediment metagenome</name>
    <dbReference type="NCBI Taxonomy" id="412755"/>
    <lineage>
        <taxon>unclassified sequences</taxon>
        <taxon>metagenomes</taxon>
        <taxon>ecological metagenomes</taxon>
    </lineage>
</organism>
<comment type="caution">
    <text evidence="1">The sequence shown here is derived from an EMBL/GenBank/DDBJ whole genome shotgun (WGS) entry which is preliminary data.</text>
</comment>
<protein>
    <recommendedName>
        <fullName evidence="2">Major tropism determinant N-terminal domain-containing protein</fullName>
    </recommendedName>
</protein>
<gene>
    <name evidence="1" type="ORF">LCGC14_0577900</name>
</gene>
<accession>A0A0F9RME1</accession>
<evidence type="ECO:0008006" key="2">
    <source>
        <dbReference type="Google" id="ProtNLM"/>
    </source>
</evidence>
<proteinExistence type="predicted"/>
<evidence type="ECO:0000313" key="1">
    <source>
        <dbReference type="EMBL" id="KKN55899.1"/>
    </source>
</evidence>
<name>A0A0F9RME1_9ZZZZ</name>